<accession>A0AAD4DL46</accession>
<dbReference type="GO" id="GO:0000978">
    <property type="term" value="F:RNA polymerase II cis-regulatory region sequence-specific DNA binding"/>
    <property type="evidence" value="ECO:0007669"/>
    <property type="project" value="TreeGrafter"/>
</dbReference>
<feature type="domain" description="C2H2-type" evidence="8">
    <location>
        <begin position="138"/>
        <end position="168"/>
    </location>
</feature>
<keyword evidence="5" id="KW-0862">Zinc</keyword>
<keyword evidence="10" id="KW-1185">Reference proteome</keyword>
<evidence type="ECO:0000256" key="5">
    <source>
        <dbReference type="ARBA" id="ARBA00022833"/>
    </source>
</evidence>
<dbReference type="PANTHER" id="PTHR14003">
    <property type="entry name" value="TRANSCRIPTIONAL REPRESSOR PROTEIN YY"/>
    <property type="match status" value="1"/>
</dbReference>
<comment type="subcellular location">
    <subcellularLocation>
        <location evidence="1">Nucleus</location>
    </subcellularLocation>
</comment>
<dbReference type="SUPFAM" id="SSF57667">
    <property type="entry name" value="beta-beta-alpha zinc fingers"/>
    <property type="match status" value="3"/>
</dbReference>
<dbReference type="PROSITE" id="PS50157">
    <property type="entry name" value="ZINC_FINGER_C2H2_2"/>
    <property type="match status" value="6"/>
</dbReference>
<dbReference type="GO" id="GO:0031519">
    <property type="term" value="C:PcG protein complex"/>
    <property type="evidence" value="ECO:0007669"/>
    <property type="project" value="TreeGrafter"/>
</dbReference>
<keyword evidence="2" id="KW-0479">Metal-binding</keyword>
<feature type="domain" description="C2H2-type" evidence="8">
    <location>
        <begin position="52"/>
        <end position="81"/>
    </location>
</feature>
<gene>
    <name evidence="9" type="ORF">BGZ95_008290</name>
</gene>
<dbReference type="AlphaFoldDB" id="A0AAD4DL46"/>
<dbReference type="PANTHER" id="PTHR14003:SF19">
    <property type="entry name" value="YY2 TRANSCRIPTION FACTOR"/>
    <property type="match status" value="1"/>
</dbReference>
<evidence type="ECO:0000256" key="6">
    <source>
        <dbReference type="ARBA" id="ARBA00023242"/>
    </source>
</evidence>
<organism evidence="9 10">
    <name type="scientific">Linnemannia exigua</name>
    <dbReference type="NCBI Taxonomy" id="604196"/>
    <lineage>
        <taxon>Eukaryota</taxon>
        <taxon>Fungi</taxon>
        <taxon>Fungi incertae sedis</taxon>
        <taxon>Mucoromycota</taxon>
        <taxon>Mortierellomycotina</taxon>
        <taxon>Mortierellomycetes</taxon>
        <taxon>Mortierellales</taxon>
        <taxon>Mortierellaceae</taxon>
        <taxon>Linnemannia</taxon>
    </lineage>
</organism>
<name>A0AAD4DL46_9FUNG</name>
<proteinExistence type="predicted"/>
<reference evidence="9" key="1">
    <citation type="journal article" date="2020" name="Fungal Divers.">
        <title>Resolving the Mortierellaceae phylogeny through synthesis of multi-gene phylogenetics and phylogenomics.</title>
        <authorList>
            <person name="Vandepol N."/>
            <person name="Liber J."/>
            <person name="Desiro A."/>
            <person name="Na H."/>
            <person name="Kennedy M."/>
            <person name="Barry K."/>
            <person name="Grigoriev I.V."/>
            <person name="Miller A.N."/>
            <person name="O'Donnell K."/>
            <person name="Stajich J.E."/>
            <person name="Bonito G."/>
        </authorList>
    </citation>
    <scope>NUCLEOTIDE SEQUENCE</scope>
    <source>
        <strain evidence="9">NRRL 28262</strain>
    </source>
</reference>
<feature type="domain" description="C2H2-type" evidence="8">
    <location>
        <begin position="172"/>
        <end position="202"/>
    </location>
</feature>
<sequence length="310" mass="35450">MSVSSEAGDRLAEEIMLLRPYPCTWKGCTKRFKKHQKLKAHICMVHEGRKPYPCTADGCDKSFQTPSKLRKHALSHSESKRYACAYHGCGEYFTKWSLLQKHTKIDHKTTQCETCGKGVLKRNLNAHMKIHNISRPEVPCTLEGCQKVFSTERTLAAHMKVSHPDASGPPQFRCEYKDCGQSFTFKHVLERHIRNIHANPKATRKRRSDALEFDAIDTLTGFNDEDEMKKMPFACRVPGCNRRFTTEVLLKRHLKSRAHRKEKDNSGKLTGLAVLQAMEQEENRAIQDMIALHLDSVNKITDTVDTNNNV</sequence>
<evidence type="ECO:0000313" key="10">
    <source>
        <dbReference type="Proteomes" id="UP001194580"/>
    </source>
</evidence>
<evidence type="ECO:0000313" key="9">
    <source>
        <dbReference type="EMBL" id="KAG0280863.1"/>
    </source>
</evidence>
<protein>
    <recommendedName>
        <fullName evidence="8">C2H2-type domain-containing protein</fullName>
    </recommendedName>
</protein>
<evidence type="ECO:0000256" key="4">
    <source>
        <dbReference type="ARBA" id="ARBA00022771"/>
    </source>
</evidence>
<keyword evidence="3" id="KW-0677">Repeat</keyword>
<dbReference type="GO" id="GO:0000981">
    <property type="term" value="F:DNA-binding transcription factor activity, RNA polymerase II-specific"/>
    <property type="evidence" value="ECO:0007669"/>
    <property type="project" value="TreeGrafter"/>
</dbReference>
<evidence type="ECO:0000259" key="8">
    <source>
        <dbReference type="PROSITE" id="PS50157"/>
    </source>
</evidence>
<evidence type="ECO:0000256" key="2">
    <source>
        <dbReference type="ARBA" id="ARBA00022723"/>
    </source>
</evidence>
<keyword evidence="4 7" id="KW-0863">Zinc-finger</keyword>
<feature type="domain" description="C2H2-type" evidence="8">
    <location>
        <begin position="82"/>
        <end position="107"/>
    </location>
</feature>
<dbReference type="Proteomes" id="UP001194580">
    <property type="component" value="Unassembled WGS sequence"/>
</dbReference>
<feature type="domain" description="C2H2-type" evidence="8">
    <location>
        <begin position="233"/>
        <end position="264"/>
    </location>
</feature>
<dbReference type="InterPro" id="IPR036236">
    <property type="entry name" value="Znf_C2H2_sf"/>
</dbReference>
<keyword evidence="6" id="KW-0539">Nucleus</keyword>
<evidence type="ECO:0000256" key="1">
    <source>
        <dbReference type="ARBA" id="ARBA00004123"/>
    </source>
</evidence>
<dbReference type="FunFam" id="3.30.160.60:FF:001102">
    <property type="entry name" value="Transcription factor IIIA"/>
    <property type="match status" value="2"/>
</dbReference>
<dbReference type="Pfam" id="PF00096">
    <property type="entry name" value="zf-C2H2"/>
    <property type="match status" value="5"/>
</dbReference>
<comment type="caution">
    <text evidence="9">The sequence shown here is derived from an EMBL/GenBank/DDBJ whole genome shotgun (WGS) entry which is preliminary data.</text>
</comment>
<dbReference type="GO" id="GO:0000785">
    <property type="term" value="C:chromatin"/>
    <property type="evidence" value="ECO:0007669"/>
    <property type="project" value="TreeGrafter"/>
</dbReference>
<dbReference type="InterPro" id="IPR013087">
    <property type="entry name" value="Znf_C2H2_type"/>
</dbReference>
<dbReference type="SMART" id="SM00355">
    <property type="entry name" value="ZnF_C2H2"/>
    <property type="match status" value="7"/>
</dbReference>
<evidence type="ECO:0000256" key="3">
    <source>
        <dbReference type="ARBA" id="ARBA00022737"/>
    </source>
</evidence>
<feature type="domain" description="C2H2-type" evidence="8">
    <location>
        <begin position="21"/>
        <end position="51"/>
    </location>
</feature>
<dbReference type="GO" id="GO:0008270">
    <property type="term" value="F:zinc ion binding"/>
    <property type="evidence" value="ECO:0007669"/>
    <property type="project" value="UniProtKB-KW"/>
</dbReference>
<evidence type="ECO:0000256" key="7">
    <source>
        <dbReference type="PROSITE-ProRule" id="PRU00042"/>
    </source>
</evidence>
<dbReference type="PROSITE" id="PS00028">
    <property type="entry name" value="ZINC_FINGER_C2H2_1"/>
    <property type="match status" value="5"/>
</dbReference>
<dbReference type="GO" id="GO:0005667">
    <property type="term" value="C:transcription regulator complex"/>
    <property type="evidence" value="ECO:0007669"/>
    <property type="project" value="TreeGrafter"/>
</dbReference>
<dbReference type="Gene3D" id="3.30.160.60">
    <property type="entry name" value="Classic Zinc Finger"/>
    <property type="match status" value="6"/>
</dbReference>
<dbReference type="EMBL" id="JAAAIL010000043">
    <property type="protein sequence ID" value="KAG0280863.1"/>
    <property type="molecule type" value="Genomic_DNA"/>
</dbReference>